<dbReference type="GO" id="GO:0006811">
    <property type="term" value="P:monoatomic ion transport"/>
    <property type="evidence" value="ECO:0007669"/>
    <property type="project" value="UniProtKB-KW"/>
</dbReference>
<feature type="transmembrane region" description="Helical" evidence="10">
    <location>
        <begin position="585"/>
        <end position="603"/>
    </location>
</feature>
<reference evidence="13 14" key="1">
    <citation type="journal article" date="2019" name="Int. J. Syst. Evol. Microbiol.">
        <title>The Global Catalogue of Microorganisms (GCM) 10K type strain sequencing project: providing services to taxonomists for standard genome sequencing and annotation.</title>
        <authorList>
            <consortium name="The Broad Institute Genomics Platform"/>
            <consortium name="The Broad Institute Genome Sequencing Center for Infectious Disease"/>
            <person name="Wu L."/>
            <person name="Ma J."/>
        </authorList>
    </citation>
    <scope>NUCLEOTIDE SEQUENCE [LARGE SCALE GENOMIC DNA]</scope>
    <source>
        <strain evidence="13 14">CGMCC 1.12237</strain>
    </source>
</reference>
<keyword evidence="3 10" id="KW-0813">Transport</keyword>
<dbReference type="PANTHER" id="PTHR11629:SF63">
    <property type="entry name" value="V-TYPE PROTON ATPASE SUBUNIT A"/>
    <property type="match status" value="1"/>
</dbReference>
<organism evidence="13 14">
    <name type="scientific">Salinirubrum litoreum</name>
    <dbReference type="NCBI Taxonomy" id="1126234"/>
    <lineage>
        <taxon>Archaea</taxon>
        <taxon>Methanobacteriati</taxon>
        <taxon>Methanobacteriota</taxon>
        <taxon>Stenosarchaea group</taxon>
        <taxon>Halobacteria</taxon>
        <taxon>Halobacteriales</taxon>
        <taxon>Haloferacaceae</taxon>
        <taxon>Salinirubrum</taxon>
    </lineage>
</organism>
<dbReference type="RefSeq" id="WP_227229376.1">
    <property type="nucleotide sequence ID" value="NZ_JAJCVJ010000001.1"/>
</dbReference>
<evidence type="ECO:0000256" key="7">
    <source>
        <dbReference type="ARBA" id="ARBA00023136"/>
    </source>
</evidence>
<feature type="transmembrane region" description="Helical" evidence="10">
    <location>
        <begin position="535"/>
        <end position="553"/>
    </location>
</feature>
<feature type="coiled-coil region" evidence="11">
    <location>
        <begin position="216"/>
        <end position="243"/>
    </location>
</feature>
<evidence type="ECO:0000256" key="11">
    <source>
        <dbReference type="SAM" id="Coils"/>
    </source>
</evidence>
<evidence type="ECO:0000256" key="8">
    <source>
        <dbReference type="ARBA" id="ARBA00059506"/>
    </source>
</evidence>
<comment type="subcellular location">
    <subcellularLocation>
        <location evidence="1">Membrane</location>
        <topology evidence="1">Multi-pass membrane protein</topology>
    </subcellularLocation>
</comment>
<evidence type="ECO:0000256" key="2">
    <source>
        <dbReference type="ARBA" id="ARBA00009904"/>
    </source>
</evidence>
<feature type="transmembrane region" description="Helical" evidence="10">
    <location>
        <begin position="439"/>
        <end position="465"/>
    </location>
</feature>
<evidence type="ECO:0000256" key="6">
    <source>
        <dbReference type="ARBA" id="ARBA00023065"/>
    </source>
</evidence>
<keyword evidence="5 10" id="KW-1133">Transmembrane helix</keyword>
<keyword evidence="7 10" id="KW-0472">Membrane</keyword>
<keyword evidence="11" id="KW-0175">Coiled coil</keyword>
<accession>A0ABD5R5S2</accession>
<comment type="caution">
    <text evidence="13">The sequence shown here is derived from an EMBL/GenBank/DDBJ whole genome shotgun (WGS) entry which is preliminary data.</text>
</comment>
<evidence type="ECO:0000256" key="1">
    <source>
        <dbReference type="ARBA" id="ARBA00004141"/>
    </source>
</evidence>
<dbReference type="Gene3D" id="3.30.70.2750">
    <property type="match status" value="1"/>
</dbReference>
<name>A0ABD5R5S2_9EURY</name>
<dbReference type="Gene3D" id="1.20.1460.20">
    <property type="match status" value="1"/>
</dbReference>
<evidence type="ECO:0000256" key="10">
    <source>
        <dbReference type="RuleBase" id="RU361189"/>
    </source>
</evidence>
<dbReference type="Gene3D" id="3.30.70.2170">
    <property type="match status" value="1"/>
</dbReference>
<comment type="function">
    <text evidence="8">Component of the A-type ATP synthase that produces ATP from ADP in the presence of a proton gradient across the membrane.</text>
</comment>
<evidence type="ECO:0000256" key="4">
    <source>
        <dbReference type="ARBA" id="ARBA00022692"/>
    </source>
</evidence>
<keyword evidence="6 10" id="KW-0406">Ion transport</keyword>
<keyword evidence="4 10" id="KW-0812">Transmembrane</keyword>
<feature type="coiled-coil region" evidence="11">
    <location>
        <begin position="85"/>
        <end position="119"/>
    </location>
</feature>
<dbReference type="AlphaFoldDB" id="A0ABD5R5S2"/>
<dbReference type="Proteomes" id="UP001596201">
    <property type="component" value="Unassembled WGS sequence"/>
</dbReference>
<dbReference type="Pfam" id="PF01496">
    <property type="entry name" value="V_ATPase_I"/>
    <property type="match status" value="2"/>
</dbReference>
<sequence>MLRPEQMSKVSVTGSKGVMDDVVETVHDMHLLHVTEYDGTWDGFAPGNPGEGAEDASDKLVTVRSIESILDVSPEDAGPTQIVTDEKLDAELAEVREQVNDLNDRRDDVRSELRDVEEKLDAVEPFADLGLDLDLLSGYDSLQVVVGEGDQATVERALVDADGIDAFELFTGGRTVAVFAHPTDTADETVLQDALVGVEFTQLSIPDAEGSPEEYVQDLNHRRQQLESKLTTVQNELDELKLDAASFLLAAEEKLSIDVQKTEAPLSFATTDNAFVAEGWIPTERYTEFASQLQETVGDHVEVEELERASFGADGSEKVREEVPGGAAGGAEGGTPTAADGGSASDGDEVRADGGGVVMNDDEPPVVQDNPGWVSPFEVLVGAVGKPKYKEFDPTIILFLTFPVLFGFMIGDFGYGLVYTGIGYYLYTKFDSDALKSMGGVTIFAGVFTTIFGILYGEIFGLHLISQYLWEGALGLSHPPMEKGLSPGAVEWAQGWLVVSLLIGLLHLNVGYVFQFLEDLEFHGFKEAMQETGSWILAMNGLWVFVFSTISAGEGGVKPGFIAGPEAVFNGNPFGLGFAGFPEPVGWFGFALVLVGALLLLSGPTVEVVEIFDTLVNVVSYTRIAAVLLAKAGMAFTVNLLFFGAYVDDAGEFHFMIQHNQQYAVTNYGAEAVMFPGLVNGGIALALLGIVVLVLGHVIVLALGVTSAGLQAVRLEYVEFFGKFYDGGGKEYEPFGYERSYTTDE</sequence>
<evidence type="ECO:0000256" key="12">
    <source>
        <dbReference type="SAM" id="MobiDB-lite"/>
    </source>
</evidence>
<feature type="transmembrane region" description="Helical" evidence="10">
    <location>
        <begin position="624"/>
        <end position="647"/>
    </location>
</feature>
<dbReference type="PANTHER" id="PTHR11629">
    <property type="entry name" value="VACUOLAR PROTON ATPASES"/>
    <property type="match status" value="1"/>
</dbReference>
<feature type="transmembrane region" description="Helical" evidence="10">
    <location>
        <begin position="493"/>
        <end position="514"/>
    </location>
</feature>
<dbReference type="EMBL" id="JBHSKX010000001">
    <property type="protein sequence ID" value="MFC5365329.1"/>
    <property type="molecule type" value="Genomic_DNA"/>
</dbReference>
<dbReference type="GO" id="GO:0016020">
    <property type="term" value="C:membrane"/>
    <property type="evidence" value="ECO:0007669"/>
    <property type="project" value="UniProtKB-SubCell"/>
</dbReference>
<protein>
    <recommendedName>
        <fullName evidence="9 10">A-type ATP synthase subunit I</fullName>
    </recommendedName>
</protein>
<evidence type="ECO:0000256" key="3">
    <source>
        <dbReference type="ARBA" id="ARBA00022448"/>
    </source>
</evidence>
<feature type="region of interest" description="Disordered" evidence="12">
    <location>
        <begin position="309"/>
        <end position="367"/>
    </location>
</feature>
<keyword evidence="14" id="KW-1185">Reference proteome</keyword>
<comment type="similarity">
    <text evidence="2 10">Belongs to the V-ATPase 116 kDa subunit family.</text>
</comment>
<evidence type="ECO:0000256" key="9">
    <source>
        <dbReference type="ARBA" id="ARBA00068671"/>
    </source>
</evidence>
<feature type="transmembrane region" description="Helical" evidence="10">
    <location>
        <begin position="396"/>
        <end position="427"/>
    </location>
</feature>
<evidence type="ECO:0000313" key="14">
    <source>
        <dbReference type="Proteomes" id="UP001596201"/>
    </source>
</evidence>
<feature type="transmembrane region" description="Helical" evidence="10">
    <location>
        <begin position="683"/>
        <end position="705"/>
    </location>
</feature>
<evidence type="ECO:0000313" key="13">
    <source>
        <dbReference type="EMBL" id="MFC5365329.1"/>
    </source>
</evidence>
<gene>
    <name evidence="13" type="ORF">ACFPJ5_00140</name>
</gene>
<evidence type="ECO:0000256" key="5">
    <source>
        <dbReference type="ARBA" id="ARBA00022989"/>
    </source>
</evidence>
<dbReference type="InterPro" id="IPR002490">
    <property type="entry name" value="V-ATPase_116kDa_su"/>
</dbReference>
<proteinExistence type="inferred from homology"/>